<dbReference type="SUPFAM" id="SSF53732">
    <property type="entry name" value="Aconitase iron-sulfur domain"/>
    <property type="match status" value="1"/>
</dbReference>
<comment type="similarity">
    <text evidence="3 10">Belongs to the aconitase/IPM isomerase family.</text>
</comment>
<dbReference type="RefSeq" id="WP_060813262.1">
    <property type="nucleotide sequence ID" value="NZ_JBHULA010000033.1"/>
</dbReference>
<dbReference type="GO" id="GO:0051539">
    <property type="term" value="F:4 iron, 4 sulfur cluster binding"/>
    <property type="evidence" value="ECO:0007669"/>
    <property type="project" value="UniProtKB-KW"/>
</dbReference>
<dbReference type="AlphaFoldDB" id="A0A376H172"/>
<dbReference type="GO" id="GO:0003994">
    <property type="term" value="F:aconitate hydratase activity"/>
    <property type="evidence" value="ECO:0007669"/>
    <property type="project" value="UniProtKB-EC"/>
</dbReference>
<dbReference type="NCBIfam" id="NF006757">
    <property type="entry name" value="PRK09277.1"/>
    <property type="match status" value="1"/>
</dbReference>
<proteinExistence type="inferred from homology"/>
<dbReference type="UniPathway" id="UPA00223">
    <property type="reaction ID" value="UER00718"/>
</dbReference>
<keyword evidence="5" id="KW-0479">Metal-binding</keyword>
<dbReference type="GO" id="GO:0046872">
    <property type="term" value="F:metal ion binding"/>
    <property type="evidence" value="ECO:0007669"/>
    <property type="project" value="UniProtKB-KW"/>
</dbReference>
<dbReference type="NCBIfam" id="TIGR01341">
    <property type="entry name" value="aconitase_1"/>
    <property type="match status" value="1"/>
</dbReference>
<evidence type="ECO:0000256" key="10">
    <source>
        <dbReference type="RuleBase" id="RU361275"/>
    </source>
</evidence>
<name>A0A376H172_ENTGA</name>
<evidence type="ECO:0000259" key="11">
    <source>
        <dbReference type="Pfam" id="PF00330"/>
    </source>
</evidence>
<dbReference type="PRINTS" id="PR00415">
    <property type="entry name" value="ACONITASE"/>
</dbReference>
<accession>A0A376H172</accession>
<evidence type="ECO:0000256" key="4">
    <source>
        <dbReference type="ARBA" id="ARBA00011245"/>
    </source>
</evidence>
<comment type="cofactor">
    <cofactor evidence="1">
        <name>[4Fe-4S] cluster</name>
        <dbReference type="ChEBI" id="CHEBI:49883"/>
    </cofactor>
</comment>
<dbReference type="EMBL" id="UFYW01000001">
    <property type="protein sequence ID" value="STD84517.1"/>
    <property type="molecule type" value="Genomic_DNA"/>
</dbReference>
<comment type="catalytic activity">
    <reaction evidence="9 10">
        <text>citrate = D-threo-isocitrate</text>
        <dbReference type="Rhea" id="RHEA:10336"/>
        <dbReference type="ChEBI" id="CHEBI:15562"/>
        <dbReference type="ChEBI" id="CHEBI:16947"/>
        <dbReference type="EC" id="4.2.1.3"/>
    </reaction>
</comment>
<dbReference type="Pfam" id="PF00694">
    <property type="entry name" value="Aconitase_C"/>
    <property type="match status" value="1"/>
</dbReference>
<evidence type="ECO:0000256" key="9">
    <source>
        <dbReference type="ARBA" id="ARBA00023501"/>
    </source>
</evidence>
<dbReference type="InterPro" id="IPR036008">
    <property type="entry name" value="Aconitase_4Fe-4S_dom"/>
</dbReference>
<keyword evidence="7 10" id="KW-0411">Iron-sulfur</keyword>
<dbReference type="NCBIfam" id="NF009520">
    <property type="entry name" value="PRK12881.1"/>
    <property type="match status" value="1"/>
</dbReference>
<dbReference type="Gene3D" id="6.10.190.10">
    <property type="match status" value="1"/>
</dbReference>
<dbReference type="EC" id="4.2.1.3" evidence="10"/>
<keyword evidence="10" id="KW-0004">4Fe-4S</keyword>
<reference evidence="13 14" key="1">
    <citation type="submission" date="2018-06" db="EMBL/GenBank/DDBJ databases">
        <authorList>
            <consortium name="Pathogen Informatics"/>
            <person name="Doyle S."/>
        </authorList>
    </citation>
    <scope>NUCLEOTIDE SEQUENCE [LARGE SCALE GENOMIC DNA]</scope>
    <source>
        <strain evidence="13 14">NCTC12360</strain>
    </source>
</reference>
<dbReference type="GO" id="GO:0006099">
    <property type="term" value="P:tricarboxylic acid cycle"/>
    <property type="evidence" value="ECO:0007669"/>
    <property type="project" value="UniProtKB-UniPathway"/>
</dbReference>
<feature type="domain" description="Aconitase/3-isopropylmalate dehydratase large subunit alpha/beta/alpha" evidence="11">
    <location>
        <begin position="68"/>
        <end position="562"/>
    </location>
</feature>
<dbReference type="PROSITE" id="PS01244">
    <property type="entry name" value="ACONITASE_2"/>
    <property type="match status" value="1"/>
</dbReference>
<keyword evidence="8 10" id="KW-0456">Lyase</keyword>
<evidence type="ECO:0000256" key="8">
    <source>
        <dbReference type="ARBA" id="ARBA00023239"/>
    </source>
</evidence>
<sequence>MNWHTNLIVNDQRYTFIDLAKVAADFNAELKRLPYSIRVLLESVARHQDEEITAVYLDYLVNWNAEQPTGVVPFKPERVVLQDFTGVPAVVDLAAMRDAIVALGGNADTINPEIPVTLVVDHSVQVDCAGTPEAVAFNTAREFERNQERYQFLKWAQDSFDNFEVVPPETGIIHQVNIESLSDVILEKKIAGEPFLFPDTLQGTDSHTTMINGLGVLGWGVGGIEAEAAILGEPSFFPTPEVIGVCFVNEMPAGTTATDLALTVTEVLRKEQVVGKFVEYFGTGYQRLSLADRATLANMAPEYGATCGFCPIDEETLNYLATTGRTPELIHKVAAYTKANHLFYDATEIPDYTKTVTIDLAKIQPALAGPKRPQDRILLPEVGTDFDRSLTADIGPKGFGLSEKEWQKSSQVNWPNEPSETLQTGDIVLAAITSCTNTSNPFVMLSAGLLAKKAVEKGLTVPKSVKTSLAPGSQIVTTYLTASGLLPYLEQLGFYLVGYGCTTCIGNSGPLEAPVAEAIENENLLVASVLSGNRNFEGRIHPQIKANYLASPPLVVAYAIAGTIRKDLTKEPLGVVAGQEIYLADIWPSNEEVNEYIQAFVGPEAFRAAYAHLFDANERWNRIDTTASDCYAWEDTSTYIAHPPYFDSLTKELPIQTSLSDLKVLAKLGDSVTTDHISPAGSIGLDSPAGRFLQTKAVPYREFNSFGSRRGNHHIMMRGTFGNIRLQNQLVPGSTGGITHYFPTGETMSIYDAAMNYQKNEQSCIILAGKDYGMGSSRDWAAKGTQLLGVKVVLAESFERIHRSNLVMMGVIPLEYLAGQTAASLGLDGSESFFIQLPEEPQVNQQIDVTAKRTDETMITFPTRLRFDAPADIRYWKHQGILPMVIRKKIEAGGTSNAF</sequence>
<comment type="pathway">
    <text evidence="2">Carbohydrate metabolism; tricarboxylic acid cycle; isocitrate from oxaloacetate: step 2/2.</text>
</comment>
<dbReference type="InterPro" id="IPR018136">
    <property type="entry name" value="Aconitase_4Fe-4S_BS"/>
</dbReference>
<evidence type="ECO:0000256" key="6">
    <source>
        <dbReference type="ARBA" id="ARBA00023004"/>
    </source>
</evidence>
<dbReference type="InterPro" id="IPR015931">
    <property type="entry name" value="Acnase/IPM_dHydase_lsu_aba_1/3"/>
</dbReference>
<dbReference type="Gene3D" id="3.20.19.10">
    <property type="entry name" value="Aconitase, domain 4"/>
    <property type="match status" value="1"/>
</dbReference>
<feature type="domain" description="Aconitase A/isopropylmalate dehydratase small subunit swivel" evidence="12">
    <location>
        <begin position="691"/>
        <end position="817"/>
    </location>
</feature>
<dbReference type="InterPro" id="IPR006249">
    <property type="entry name" value="Aconitase/IRP2"/>
</dbReference>
<dbReference type="PROSITE" id="PS00450">
    <property type="entry name" value="ACONITASE_1"/>
    <property type="match status" value="1"/>
</dbReference>
<protein>
    <recommendedName>
        <fullName evidence="10">Aconitate hydratase</fullName>
        <shortName evidence="10">Aconitase</shortName>
        <ecNumber evidence="10">4.2.1.3</ecNumber>
    </recommendedName>
</protein>
<keyword evidence="6 10" id="KW-0408">Iron</keyword>
<organism evidence="13 14">
    <name type="scientific">Enterococcus gallinarum</name>
    <dbReference type="NCBI Taxonomy" id="1353"/>
    <lineage>
        <taxon>Bacteria</taxon>
        <taxon>Bacillati</taxon>
        <taxon>Bacillota</taxon>
        <taxon>Bacilli</taxon>
        <taxon>Lactobacillales</taxon>
        <taxon>Enterococcaceae</taxon>
        <taxon>Enterococcus</taxon>
    </lineage>
</organism>
<dbReference type="FunFam" id="3.20.19.10:FF:000001">
    <property type="entry name" value="Aconitate hydratase"/>
    <property type="match status" value="1"/>
</dbReference>
<evidence type="ECO:0000313" key="13">
    <source>
        <dbReference type="EMBL" id="STD84517.1"/>
    </source>
</evidence>
<evidence type="ECO:0000259" key="12">
    <source>
        <dbReference type="Pfam" id="PF00694"/>
    </source>
</evidence>
<evidence type="ECO:0000313" key="14">
    <source>
        <dbReference type="Proteomes" id="UP000254807"/>
    </source>
</evidence>
<dbReference type="Proteomes" id="UP000254807">
    <property type="component" value="Unassembled WGS sequence"/>
</dbReference>
<evidence type="ECO:0000256" key="2">
    <source>
        <dbReference type="ARBA" id="ARBA00004717"/>
    </source>
</evidence>
<evidence type="ECO:0000256" key="7">
    <source>
        <dbReference type="ARBA" id="ARBA00023014"/>
    </source>
</evidence>
<dbReference type="OrthoDB" id="9764318at2"/>
<evidence type="ECO:0000256" key="3">
    <source>
        <dbReference type="ARBA" id="ARBA00007185"/>
    </source>
</evidence>
<dbReference type="InterPro" id="IPR001030">
    <property type="entry name" value="Acoase/IPM_deHydtase_lsu_aba"/>
</dbReference>
<dbReference type="FunFam" id="3.30.499.10:FF:000005">
    <property type="entry name" value="cytoplasmic aconitate hydratase"/>
    <property type="match status" value="1"/>
</dbReference>
<dbReference type="SUPFAM" id="SSF52016">
    <property type="entry name" value="LeuD/IlvD-like"/>
    <property type="match status" value="1"/>
</dbReference>
<dbReference type="Gene3D" id="3.30.499.10">
    <property type="entry name" value="Aconitase, domain 3"/>
    <property type="match status" value="2"/>
</dbReference>
<keyword evidence="14" id="KW-1185">Reference proteome</keyword>
<dbReference type="Pfam" id="PF00330">
    <property type="entry name" value="Aconitase"/>
    <property type="match status" value="1"/>
</dbReference>
<gene>
    <name evidence="13" type="primary">acnA</name>
    <name evidence="13" type="ORF">NCTC12360_03057</name>
</gene>
<evidence type="ECO:0000256" key="1">
    <source>
        <dbReference type="ARBA" id="ARBA00001966"/>
    </source>
</evidence>
<dbReference type="InterPro" id="IPR000573">
    <property type="entry name" value="AconitaseA/IPMdHydase_ssu_swvl"/>
</dbReference>
<dbReference type="InterPro" id="IPR015928">
    <property type="entry name" value="Aconitase/3IPM_dehydase_swvl"/>
</dbReference>
<comment type="function">
    <text evidence="10">Catalyzes the isomerization of citrate to isocitrate via cis-aconitate.</text>
</comment>
<comment type="subunit">
    <text evidence="4">Monomer.</text>
</comment>
<dbReference type="CDD" id="cd01580">
    <property type="entry name" value="AcnA_IRP_Swivel"/>
    <property type="match status" value="1"/>
</dbReference>
<dbReference type="PANTHER" id="PTHR11670">
    <property type="entry name" value="ACONITASE/IRON-RESPONSIVE ELEMENT FAMILY MEMBER"/>
    <property type="match status" value="1"/>
</dbReference>
<evidence type="ECO:0000256" key="5">
    <source>
        <dbReference type="ARBA" id="ARBA00022723"/>
    </source>
</evidence>
<dbReference type="InterPro" id="IPR044137">
    <property type="entry name" value="AcnA_IRP_Swivel"/>
</dbReference>